<dbReference type="CDD" id="cd04301">
    <property type="entry name" value="NAT_SF"/>
    <property type="match status" value="1"/>
</dbReference>
<dbReference type="EMBL" id="JAEEGA010000006">
    <property type="protein sequence ID" value="MBP1041403.1"/>
    <property type="molecule type" value="Genomic_DNA"/>
</dbReference>
<dbReference type="GO" id="GO:0016747">
    <property type="term" value="F:acyltransferase activity, transferring groups other than amino-acyl groups"/>
    <property type="evidence" value="ECO:0007669"/>
    <property type="project" value="InterPro"/>
</dbReference>
<evidence type="ECO:0000313" key="2">
    <source>
        <dbReference type="EMBL" id="MBP1041403.1"/>
    </source>
</evidence>
<name>A0A940PCC9_9ENTE</name>
<dbReference type="PROSITE" id="PS51186">
    <property type="entry name" value="GNAT"/>
    <property type="match status" value="1"/>
</dbReference>
<dbReference type="RefSeq" id="WP_209527319.1">
    <property type="nucleotide sequence ID" value="NZ_JAEEGA010000006.1"/>
</dbReference>
<keyword evidence="3" id="KW-1185">Reference proteome</keyword>
<dbReference type="SUPFAM" id="SSF55729">
    <property type="entry name" value="Acyl-CoA N-acyltransferases (Nat)"/>
    <property type="match status" value="1"/>
</dbReference>
<protein>
    <submittedName>
        <fullName evidence="2">GNAT family N-acetyltransferase</fullName>
    </submittedName>
</protein>
<feature type="domain" description="N-acetyltransferase" evidence="1">
    <location>
        <begin position="2"/>
        <end position="147"/>
    </location>
</feature>
<dbReference type="Pfam" id="PF00583">
    <property type="entry name" value="Acetyltransf_1"/>
    <property type="match status" value="1"/>
</dbReference>
<gene>
    <name evidence="2" type="ORF">I6N95_10340</name>
</gene>
<proteinExistence type="predicted"/>
<dbReference type="InterPro" id="IPR016181">
    <property type="entry name" value="Acyl_CoA_acyltransferase"/>
</dbReference>
<dbReference type="Proteomes" id="UP000674938">
    <property type="component" value="Unassembled WGS sequence"/>
</dbReference>
<reference evidence="2" key="1">
    <citation type="submission" date="2020-12" db="EMBL/GenBank/DDBJ databases">
        <title>Vagococcus allomyrinae sp. nov. and Enterococcus lavae sp. nov., isolated from the larvae of Allomyrina dichotoma.</title>
        <authorList>
            <person name="Lee S.D."/>
        </authorList>
    </citation>
    <scope>NUCLEOTIDE SEQUENCE</scope>
    <source>
        <strain evidence="2">BWB3-3</strain>
    </source>
</reference>
<dbReference type="PANTHER" id="PTHR43617">
    <property type="entry name" value="L-AMINO ACID N-ACETYLTRANSFERASE"/>
    <property type="match status" value="1"/>
</dbReference>
<accession>A0A940PCC9</accession>
<sequence>MVELKMINEANYQAVCALEVTSEQKSQNIISENADSIAEGRALPKVARPFAIYADHHVVGFTMFAFDEERDEFWLWRLMIDKEFQGKGYGKAVMPVIIDYFKNEGVQILKLSTKPENHLALKLYKDYGFVETGQRLEQEVELVLRLV</sequence>
<organism evidence="2 3">
    <name type="scientific">Vagococcus allomyrinae</name>
    <dbReference type="NCBI Taxonomy" id="2794353"/>
    <lineage>
        <taxon>Bacteria</taxon>
        <taxon>Bacillati</taxon>
        <taxon>Bacillota</taxon>
        <taxon>Bacilli</taxon>
        <taxon>Lactobacillales</taxon>
        <taxon>Enterococcaceae</taxon>
        <taxon>Vagococcus</taxon>
    </lineage>
</organism>
<dbReference type="InterPro" id="IPR050276">
    <property type="entry name" value="MshD_Acetyltransferase"/>
</dbReference>
<comment type="caution">
    <text evidence="2">The sequence shown here is derived from an EMBL/GenBank/DDBJ whole genome shotgun (WGS) entry which is preliminary data.</text>
</comment>
<dbReference type="InterPro" id="IPR000182">
    <property type="entry name" value="GNAT_dom"/>
</dbReference>
<dbReference type="Gene3D" id="3.40.630.30">
    <property type="match status" value="1"/>
</dbReference>
<dbReference type="AlphaFoldDB" id="A0A940PCC9"/>
<evidence type="ECO:0000313" key="3">
    <source>
        <dbReference type="Proteomes" id="UP000674938"/>
    </source>
</evidence>
<dbReference type="PANTHER" id="PTHR43617:SF2">
    <property type="entry name" value="UPF0039 PROTEIN SLL0451"/>
    <property type="match status" value="1"/>
</dbReference>
<evidence type="ECO:0000259" key="1">
    <source>
        <dbReference type="PROSITE" id="PS51186"/>
    </source>
</evidence>